<dbReference type="InterPro" id="IPR023198">
    <property type="entry name" value="PGP-like_dom2"/>
</dbReference>
<sequence length="229" mass="25907">MTNTTKPDLIFDMDGTLFQTEKVAVPAFHRTFRRLKEAGFSVREAPDERAIQAVFGLTLHDIWERLLPGTEKNVRETADSWWLEEELKGLEQGMGELYPGVEATLHRLHRNGHRLFIASNGLGPYIRGILQTFHLAPLFTAVYSAGEQGIGEKERLVEKLIKEHAVHHGVMIGDRSSDVRAGKMNNLWVVGCRYAGYPQFGRGDELDGADFILSSFEDLEGWLKEAAWR</sequence>
<dbReference type="InterPro" id="IPR023214">
    <property type="entry name" value="HAD_sf"/>
</dbReference>
<keyword evidence="2" id="KW-1185">Reference proteome</keyword>
<proteinExistence type="predicted"/>
<dbReference type="Pfam" id="PF13419">
    <property type="entry name" value="HAD_2"/>
    <property type="match status" value="1"/>
</dbReference>
<dbReference type="Proteomes" id="UP001185012">
    <property type="component" value="Unassembled WGS sequence"/>
</dbReference>
<comment type="caution">
    <text evidence="1">The sequence shown here is derived from an EMBL/GenBank/DDBJ whole genome shotgun (WGS) entry which is preliminary data.</text>
</comment>
<dbReference type="InterPro" id="IPR050155">
    <property type="entry name" value="HAD-like_hydrolase_sf"/>
</dbReference>
<dbReference type="PANTHER" id="PTHR43434">
    <property type="entry name" value="PHOSPHOGLYCOLATE PHOSPHATASE"/>
    <property type="match status" value="1"/>
</dbReference>
<dbReference type="SUPFAM" id="SSF56784">
    <property type="entry name" value="HAD-like"/>
    <property type="match status" value="1"/>
</dbReference>
<evidence type="ECO:0000313" key="2">
    <source>
        <dbReference type="Proteomes" id="UP001185012"/>
    </source>
</evidence>
<evidence type="ECO:0000313" key="1">
    <source>
        <dbReference type="EMBL" id="MDR6226999.1"/>
    </source>
</evidence>
<dbReference type="PANTHER" id="PTHR43434:SF1">
    <property type="entry name" value="PHOSPHOGLYCOLATE PHOSPHATASE"/>
    <property type="match status" value="1"/>
</dbReference>
<dbReference type="EMBL" id="JAVDQG010000007">
    <property type="protein sequence ID" value="MDR6226999.1"/>
    <property type="molecule type" value="Genomic_DNA"/>
</dbReference>
<dbReference type="InterPro" id="IPR041492">
    <property type="entry name" value="HAD_2"/>
</dbReference>
<dbReference type="SFLD" id="SFLDG01129">
    <property type="entry name" value="C1.5:_HAD__Beta-PGM__Phosphata"/>
    <property type="match status" value="1"/>
</dbReference>
<dbReference type="SFLD" id="SFLDS00003">
    <property type="entry name" value="Haloacid_Dehalogenase"/>
    <property type="match status" value="1"/>
</dbReference>
<dbReference type="RefSeq" id="WP_309867681.1">
    <property type="nucleotide sequence ID" value="NZ_JAVDQG010000007.1"/>
</dbReference>
<dbReference type="InterPro" id="IPR036412">
    <property type="entry name" value="HAD-like_sf"/>
</dbReference>
<reference evidence="1 2" key="1">
    <citation type="submission" date="2023-07" db="EMBL/GenBank/DDBJ databases">
        <title>Genomic Encyclopedia of Type Strains, Phase IV (KMG-IV): sequencing the most valuable type-strain genomes for metagenomic binning, comparative biology and taxonomic classification.</title>
        <authorList>
            <person name="Goeker M."/>
        </authorList>
    </citation>
    <scope>NUCLEOTIDE SEQUENCE [LARGE SCALE GENOMIC DNA]</scope>
    <source>
        <strain evidence="1 2">DSM 45903</strain>
    </source>
</reference>
<organism evidence="1 2">
    <name type="scientific">Desmospora profundinema</name>
    <dbReference type="NCBI Taxonomy" id="1571184"/>
    <lineage>
        <taxon>Bacteria</taxon>
        <taxon>Bacillati</taxon>
        <taxon>Bacillota</taxon>
        <taxon>Bacilli</taxon>
        <taxon>Bacillales</taxon>
        <taxon>Thermoactinomycetaceae</taxon>
        <taxon>Desmospora</taxon>
    </lineage>
</organism>
<protein>
    <submittedName>
        <fullName evidence="1">Phosphoglycolate phosphatase-like HAD superfamily hydrolase</fullName>
    </submittedName>
</protein>
<accession>A0ABU1IQD3</accession>
<dbReference type="Gene3D" id="1.10.150.240">
    <property type="entry name" value="Putative phosphatase, domain 2"/>
    <property type="match status" value="1"/>
</dbReference>
<dbReference type="Gene3D" id="3.40.50.1000">
    <property type="entry name" value="HAD superfamily/HAD-like"/>
    <property type="match status" value="1"/>
</dbReference>
<gene>
    <name evidence="1" type="ORF">JOE21_003011</name>
</gene>
<name>A0ABU1IQD3_9BACL</name>